<sequence>MKRHLLILLFSILHTYAFAQVQVRDTTLVWQHYDYTLDEHYSIASFSTTEIVEREFKGIVLENELVKITVVPEFGARVVSFIYKPTGHEQLYTNELGVPYLIGDNIFYHDWLMQYAGVFPTFPEPEHGKYWCVPWNQKAPEVLSDGVRLSMWLQDNLDNPQRPSQYNNGVTNVTCYFDVILREGASNFEVNVRLENLAVDNNLEYWTCVTFAPGSTVENPRTSFNSEMIVPIDQYEVGWSPGNWLTSIDKLVSNGPRVQEYTNLPLLKNWEEQGIAYAYPSFKKDFYGVINHDNEEGLFRISNDQSLTPGLKFWAWGEPGENVDVSDFYAYERPNVELWSGLSQQFFKDYKMAAYERLEWTETYMPSVGLSHVDYIDKHFAWDLEQPSLNRINFTTFQPLEKEYKVQLLVMDDEEEMYQKIYTVQSSTVQSFKEEIIFSELNIPVDKYKASLSVIKEDKVLHSETFNVTVGDERDPSEEDVISSLEKELVVQFKNQNTGQIDIVFSDHSQRLIQLYDLEGRVVFQQNTNLTEVKITALTKGIYIVNIQDNNQNKLTKKVGIL</sequence>
<evidence type="ECO:0000256" key="4">
    <source>
        <dbReference type="SAM" id="SignalP"/>
    </source>
</evidence>
<dbReference type="SUPFAM" id="SSF74650">
    <property type="entry name" value="Galactose mutarotase-like"/>
    <property type="match status" value="1"/>
</dbReference>
<accession>A0A7X9P326</accession>
<dbReference type="InterPro" id="IPR011013">
    <property type="entry name" value="Gal_mutarotase_sf_dom"/>
</dbReference>
<dbReference type="Pfam" id="PF18962">
    <property type="entry name" value="Por_Secre_tail"/>
    <property type="match status" value="1"/>
</dbReference>
<evidence type="ECO:0000259" key="5">
    <source>
        <dbReference type="Pfam" id="PF17128"/>
    </source>
</evidence>
<feature type="signal peptide" evidence="4">
    <location>
        <begin position="1"/>
        <end position="19"/>
    </location>
</feature>
<dbReference type="NCBIfam" id="TIGR04183">
    <property type="entry name" value="Por_Secre_tail"/>
    <property type="match status" value="1"/>
</dbReference>
<feature type="chain" id="PRO_5031329945" evidence="4">
    <location>
        <begin position="20"/>
        <end position="562"/>
    </location>
</feature>
<evidence type="ECO:0000313" key="8">
    <source>
        <dbReference type="Proteomes" id="UP000576082"/>
    </source>
</evidence>
<protein>
    <submittedName>
        <fullName evidence="7">DUF5107 domain-containing protein</fullName>
    </submittedName>
</protein>
<dbReference type="Gene3D" id="2.70.98.10">
    <property type="match status" value="1"/>
</dbReference>
<keyword evidence="4" id="KW-0732">Signal</keyword>
<gene>
    <name evidence="7" type="ORF">HHU12_11890</name>
</gene>
<keyword evidence="3" id="KW-0106">Calcium</keyword>
<proteinExistence type="predicted"/>
<dbReference type="Proteomes" id="UP000576082">
    <property type="component" value="Unassembled WGS sequence"/>
</dbReference>
<evidence type="ECO:0000256" key="2">
    <source>
        <dbReference type="ARBA" id="ARBA00011245"/>
    </source>
</evidence>
<dbReference type="InterPro" id="IPR014718">
    <property type="entry name" value="GH-type_carb-bd"/>
</dbReference>
<dbReference type="GO" id="GO:0030246">
    <property type="term" value="F:carbohydrate binding"/>
    <property type="evidence" value="ECO:0007669"/>
    <property type="project" value="InterPro"/>
</dbReference>
<name>A0A7X9P326_9BACT</name>
<dbReference type="EMBL" id="JABANE010000027">
    <property type="protein sequence ID" value="NME68663.1"/>
    <property type="molecule type" value="Genomic_DNA"/>
</dbReference>
<dbReference type="InterPro" id="IPR033396">
    <property type="entry name" value="DUF5107"/>
</dbReference>
<keyword evidence="8" id="KW-1185">Reference proteome</keyword>
<reference evidence="7 8" key="1">
    <citation type="submission" date="2020-04" db="EMBL/GenBank/DDBJ databases">
        <title>Flammeovirga sp. SR4, a novel species isolated from seawater.</title>
        <authorList>
            <person name="Wang X."/>
        </authorList>
    </citation>
    <scope>NUCLEOTIDE SEQUENCE [LARGE SCALE GENOMIC DNA]</scope>
    <source>
        <strain evidence="7 8">ATCC 23126</strain>
    </source>
</reference>
<dbReference type="GO" id="GO:0005975">
    <property type="term" value="P:carbohydrate metabolic process"/>
    <property type="evidence" value="ECO:0007669"/>
    <property type="project" value="InterPro"/>
</dbReference>
<comment type="cofactor">
    <cofactor evidence="1">
        <name>Ca(2+)</name>
        <dbReference type="ChEBI" id="CHEBI:29108"/>
    </cofactor>
</comment>
<evidence type="ECO:0000256" key="1">
    <source>
        <dbReference type="ARBA" id="ARBA00001913"/>
    </source>
</evidence>
<feature type="domain" description="Secretion system C-terminal sorting" evidence="6">
    <location>
        <begin position="498"/>
        <end position="559"/>
    </location>
</feature>
<evidence type="ECO:0000259" key="6">
    <source>
        <dbReference type="Pfam" id="PF18962"/>
    </source>
</evidence>
<dbReference type="Pfam" id="PF17128">
    <property type="entry name" value="DUF5107"/>
    <property type="match status" value="1"/>
</dbReference>
<evidence type="ECO:0000313" key="7">
    <source>
        <dbReference type="EMBL" id="NME68663.1"/>
    </source>
</evidence>
<dbReference type="AlphaFoldDB" id="A0A7X9P326"/>
<comment type="subunit">
    <text evidence="2">Monomer.</text>
</comment>
<dbReference type="RefSeq" id="WP_169656964.1">
    <property type="nucleotide sequence ID" value="NZ_JABANE010000027.1"/>
</dbReference>
<dbReference type="GO" id="GO:0003824">
    <property type="term" value="F:catalytic activity"/>
    <property type="evidence" value="ECO:0007669"/>
    <property type="project" value="InterPro"/>
</dbReference>
<organism evidence="7 8">
    <name type="scientific">Flammeovirga aprica JL-4</name>
    <dbReference type="NCBI Taxonomy" id="694437"/>
    <lineage>
        <taxon>Bacteria</taxon>
        <taxon>Pseudomonadati</taxon>
        <taxon>Bacteroidota</taxon>
        <taxon>Cytophagia</taxon>
        <taxon>Cytophagales</taxon>
        <taxon>Flammeovirgaceae</taxon>
        <taxon>Flammeovirga</taxon>
    </lineage>
</organism>
<feature type="domain" description="DUF5107" evidence="5">
    <location>
        <begin position="47"/>
        <end position="96"/>
    </location>
</feature>
<evidence type="ECO:0000256" key="3">
    <source>
        <dbReference type="ARBA" id="ARBA00022837"/>
    </source>
</evidence>
<dbReference type="InterPro" id="IPR026444">
    <property type="entry name" value="Secre_tail"/>
</dbReference>
<comment type="caution">
    <text evidence="7">The sequence shown here is derived from an EMBL/GenBank/DDBJ whole genome shotgun (WGS) entry which is preliminary data.</text>
</comment>